<dbReference type="InterPro" id="IPR009030">
    <property type="entry name" value="Growth_fac_rcpt_cys_sf"/>
</dbReference>
<feature type="signal peptide" evidence="1">
    <location>
        <begin position="1"/>
        <end position="22"/>
    </location>
</feature>
<dbReference type="Gene3D" id="2.10.25.10">
    <property type="entry name" value="Laminin"/>
    <property type="match status" value="5"/>
</dbReference>
<dbReference type="PANTHER" id="PTHR24047:SF32">
    <property type="entry name" value="FI01909P-RELATED"/>
    <property type="match status" value="1"/>
</dbReference>
<comment type="caution">
    <text evidence="3">The sequence shown here is derived from an EMBL/GenBank/DDBJ whole genome shotgun (WGS) entry which is preliminary data.</text>
</comment>
<dbReference type="EMBL" id="JASPKY010000040">
    <property type="protein sequence ID" value="KAK9746362.1"/>
    <property type="molecule type" value="Genomic_DNA"/>
</dbReference>
<evidence type="ECO:0000313" key="4">
    <source>
        <dbReference type="Proteomes" id="UP001458880"/>
    </source>
</evidence>
<dbReference type="InterPro" id="IPR000742">
    <property type="entry name" value="EGF"/>
</dbReference>
<accession>A0AAW1MG73</accession>
<reference evidence="3 4" key="1">
    <citation type="journal article" date="2024" name="BMC Genomics">
        <title>De novo assembly and annotation of Popillia japonica's genome with initial clues to its potential as an invasive pest.</title>
        <authorList>
            <person name="Cucini C."/>
            <person name="Boschi S."/>
            <person name="Funari R."/>
            <person name="Cardaioli E."/>
            <person name="Iannotti N."/>
            <person name="Marturano G."/>
            <person name="Paoli F."/>
            <person name="Bruttini M."/>
            <person name="Carapelli A."/>
            <person name="Frati F."/>
            <person name="Nardi F."/>
        </authorList>
    </citation>
    <scope>NUCLEOTIDE SEQUENCE [LARGE SCALE GENOMIC DNA]</scope>
    <source>
        <strain evidence="3">DMR45628</strain>
    </source>
</reference>
<dbReference type="InterPro" id="IPR053255">
    <property type="entry name" value="EGF-like_domain"/>
</dbReference>
<evidence type="ECO:0000256" key="1">
    <source>
        <dbReference type="SAM" id="SignalP"/>
    </source>
</evidence>
<name>A0AAW1MG73_POPJA</name>
<feature type="domain" description="EGF-like" evidence="2">
    <location>
        <begin position="127"/>
        <end position="158"/>
    </location>
</feature>
<sequence length="313" mass="32819">MNLSIRSTIFFSVLFIICSTETSNLRVTRGIGLKLNNTGICEIEVPVVSILPPELKHTAGSIRGNGTNPAYSKIKLCCTGYKQAAHSPFHCVPDCPNGCGLGNCTAPNVCSCNKHAGIGPDGKCITVCPKGCLNGQCYGAFCNCNPGFTIAPNNNYCIKGCNKNCGPGGQCVANNQCKCQTGYQLNSHGTCAMICDNGYKVVGNACEPICGGGCVNGECVAPNQCKCNPGYTMQLGACVPKCVNPCYNGVCSAPNVCTCKQGYVKDNDNPRSNRCIAYCAHGCVNAVCSAPNFCICKQGFRKESKGSNVCVKA</sequence>
<feature type="domain" description="EGF-like" evidence="2">
    <location>
        <begin position="241"/>
        <end position="276"/>
    </location>
</feature>
<organism evidence="3 4">
    <name type="scientific">Popillia japonica</name>
    <name type="common">Japanese beetle</name>
    <dbReference type="NCBI Taxonomy" id="7064"/>
    <lineage>
        <taxon>Eukaryota</taxon>
        <taxon>Metazoa</taxon>
        <taxon>Ecdysozoa</taxon>
        <taxon>Arthropoda</taxon>
        <taxon>Hexapoda</taxon>
        <taxon>Insecta</taxon>
        <taxon>Pterygota</taxon>
        <taxon>Neoptera</taxon>
        <taxon>Endopterygota</taxon>
        <taxon>Coleoptera</taxon>
        <taxon>Polyphaga</taxon>
        <taxon>Scarabaeiformia</taxon>
        <taxon>Scarabaeidae</taxon>
        <taxon>Rutelinae</taxon>
        <taxon>Popillia</taxon>
    </lineage>
</organism>
<feature type="domain" description="EGF-like" evidence="2">
    <location>
        <begin position="278"/>
        <end position="311"/>
    </location>
</feature>
<proteinExistence type="predicted"/>
<feature type="chain" id="PRO_5043743878" description="EGF-like domain-containing protein" evidence="1">
    <location>
        <begin position="23"/>
        <end position="313"/>
    </location>
</feature>
<evidence type="ECO:0000259" key="2">
    <source>
        <dbReference type="SMART" id="SM00181"/>
    </source>
</evidence>
<dbReference type="Proteomes" id="UP001458880">
    <property type="component" value="Unassembled WGS sequence"/>
</dbReference>
<keyword evidence="4" id="KW-1185">Reference proteome</keyword>
<evidence type="ECO:0000313" key="3">
    <source>
        <dbReference type="EMBL" id="KAK9746362.1"/>
    </source>
</evidence>
<gene>
    <name evidence="3" type="ORF">QE152_g6125</name>
</gene>
<keyword evidence="1" id="KW-0732">Signal</keyword>
<dbReference type="SMART" id="SM00181">
    <property type="entry name" value="EGF"/>
    <property type="match status" value="5"/>
</dbReference>
<dbReference type="PANTHER" id="PTHR24047">
    <property type="entry name" value="FI01909P-RELATED"/>
    <property type="match status" value="1"/>
</dbReference>
<protein>
    <recommendedName>
        <fullName evidence="2">EGF-like domain-containing protein</fullName>
    </recommendedName>
</protein>
<feature type="domain" description="EGF-like" evidence="2">
    <location>
        <begin position="205"/>
        <end position="239"/>
    </location>
</feature>
<feature type="domain" description="EGF-like" evidence="2">
    <location>
        <begin position="160"/>
        <end position="192"/>
    </location>
</feature>
<dbReference type="AlphaFoldDB" id="A0AAW1MG73"/>
<dbReference type="SUPFAM" id="SSF57184">
    <property type="entry name" value="Growth factor receptor domain"/>
    <property type="match status" value="1"/>
</dbReference>